<dbReference type="PRINTS" id="PR00081">
    <property type="entry name" value="GDHRDH"/>
</dbReference>
<dbReference type="PANTHER" id="PTHR42760:SF123">
    <property type="entry name" value="OXIDOREDUCTASE"/>
    <property type="match status" value="1"/>
</dbReference>
<dbReference type="InterPro" id="IPR020904">
    <property type="entry name" value="Sc_DH/Rdtase_CS"/>
</dbReference>
<dbReference type="InterPro" id="IPR002347">
    <property type="entry name" value="SDR_fam"/>
</dbReference>
<dbReference type="SUPFAM" id="SSF51735">
    <property type="entry name" value="NAD(P)-binding Rossmann-fold domains"/>
    <property type="match status" value="1"/>
</dbReference>
<dbReference type="PANTHER" id="PTHR42760">
    <property type="entry name" value="SHORT-CHAIN DEHYDROGENASES/REDUCTASES FAMILY MEMBER"/>
    <property type="match status" value="1"/>
</dbReference>
<accession>A0A849BT26</accession>
<dbReference type="GO" id="GO:0016616">
    <property type="term" value="F:oxidoreductase activity, acting on the CH-OH group of donors, NAD or NADP as acceptor"/>
    <property type="evidence" value="ECO:0007669"/>
    <property type="project" value="TreeGrafter"/>
</dbReference>
<evidence type="ECO:0000256" key="1">
    <source>
        <dbReference type="ARBA" id="ARBA00006484"/>
    </source>
</evidence>
<comment type="similarity">
    <text evidence="1">Belongs to the short-chain dehydrogenases/reductases (SDR) family.</text>
</comment>
<evidence type="ECO:0000259" key="3">
    <source>
        <dbReference type="SMART" id="SM00822"/>
    </source>
</evidence>
<dbReference type="Gene3D" id="3.40.50.720">
    <property type="entry name" value="NAD(P)-binding Rossmann-like Domain"/>
    <property type="match status" value="1"/>
</dbReference>
<dbReference type="PRINTS" id="PR00080">
    <property type="entry name" value="SDRFAMILY"/>
</dbReference>
<dbReference type="InterPro" id="IPR036291">
    <property type="entry name" value="NAD(P)-bd_dom_sf"/>
</dbReference>
<dbReference type="Proteomes" id="UP000555552">
    <property type="component" value="Unassembled WGS sequence"/>
</dbReference>
<evidence type="ECO:0000313" key="5">
    <source>
        <dbReference type="Proteomes" id="UP000555552"/>
    </source>
</evidence>
<gene>
    <name evidence="4" type="ORF">HLB09_13550</name>
</gene>
<sequence length="261" mass="26636">MTTAQRADLEHTGTTALVTGGARGIGYACAAELAARGADVALLDVLDEAPASAERIAADHGVRAVAVLADVTDPASVAAALAEVAERLAPPSVLVHAAGTALVSDALETTLEQWDRVLRVNLTGTFVVCQAFARARVAAGEGGTVVAIASMSARIVNVPQRQSAYNASKAGVEGLVRSLAVEWAPLGIRVNAVSPGYVATDQTRGVLEGDPETAAAWRSRIPAGDVGQPEDVAHAVAHLASPRSRYVVGQCVTVDGGYTAL</sequence>
<dbReference type="AlphaFoldDB" id="A0A849BT26"/>
<dbReference type="Pfam" id="PF13561">
    <property type="entry name" value="adh_short_C2"/>
    <property type="match status" value="1"/>
</dbReference>
<dbReference type="InterPro" id="IPR057326">
    <property type="entry name" value="KR_dom"/>
</dbReference>
<evidence type="ECO:0000256" key="2">
    <source>
        <dbReference type="ARBA" id="ARBA00023002"/>
    </source>
</evidence>
<proteinExistence type="inferred from homology"/>
<name>A0A849BT26_9ACTN</name>
<organism evidence="4 5">
    <name type="scientific">Pseudokineococcus marinus</name>
    <dbReference type="NCBI Taxonomy" id="351215"/>
    <lineage>
        <taxon>Bacteria</taxon>
        <taxon>Bacillati</taxon>
        <taxon>Actinomycetota</taxon>
        <taxon>Actinomycetes</taxon>
        <taxon>Kineosporiales</taxon>
        <taxon>Kineosporiaceae</taxon>
        <taxon>Pseudokineococcus</taxon>
    </lineage>
</organism>
<dbReference type="RefSeq" id="WP_171203868.1">
    <property type="nucleotide sequence ID" value="NZ_BAAANP010000002.1"/>
</dbReference>
<comment type="caution">
    <text evidence="4">The sequence shown here is derived from an EMBL/GenBank/DDBJ whole genome shotgun (WGS) entry which is preliminary data.</text>
</comment>
<dbReference type="EMBL" id="JABEMA010000258">
    <property type="protein sequence ID" value="NNH24097.1"/>
    <property type="molecule type" value="Genomic_DNA"/>
</dbReference>
<keyword evidence="2" id="KW-0560">Oxidoreductase</keyword>
<reference evidence="4 5" key="1">
    <citation type="submission" date="2020-05" db="EMBL/GenBank/DDBJ databases">
        <title>MicrobeNet Type strains.</title>
        <authorList>
            <person name="Nicholson A.C."/>
        </authorList>
    </citation>
    <scope>NUCLEOTIDE SEQUENCE [LARGE SCALE GENOMIC DNA]</scope>
    <source>
        <strain evidence="4 5">JCM 14547</strain>
    </source>
</reference>
<dbReference type="PROSITE" id="PS00061">
    <property type="entry name" value="ADH_SHORT"/>
    <property type="match status" value="1"/>
</dbReference>
<dbReference type="FunFam" id="3.40.50.720:FF:000084">
    <property type="entry name" value="Short-chain dehydrogenase reductase"/>
    <property type="match status" value="1"/>
</dbReference>
<keyword evidence="5" id="KW-1185">Reference proteome</keyword>
<feature type="domain" description="Ketoreductase" evidence="3">
    <location>
        <begin position="14"/>
        <end position="196"/>
    </location>
</feature>
<dbReference type="GO" id="GO:0030497">
    <property type="term" value="P:fatty acid elongation"/>
    <property type="evidence" value="ECO:0007669"/>
    <property type="project" value="TreeGrafter"/>
</dbReference>
<dbReference type="SMART" id="SM00822">
    <property type="entry name" value="PKS_KR"/>
    <property type="match status" value="1"/>
</dbReference>
<protein>
    <submittedName>
        <fullName evidence="4">SDR family oxidoreductase</fullName>
    </submittedName>
</protein>
<evidence type="ECO:0000313" key="4">
    <source>
        <dbReference type="EMBL" id="NNH24097.1"/>
    </source>
</evidence>